<keyword evidence="9" id="KW-1185">Reference proteome</keyword>
<organism evidence="8 9">
    <name type="scientific">Colletotrichum tofieldiae</name>
    <dbReference type="NCBI Taxonomy" id="708197"/>
    <lineage>
        <taxon>Eukaryota</taxon>
        <taxon>Fungi</taxon>
        <taxon>Dikarya</taxon>
        <taxon>Ascomycota</taxon>
        <taxon>Pezizomycotina</taxon>
        <taxon>Sordariomycetes</taxon>
        <taxon>Hypocreomycetidae</taxon>
        <taxon>Glomerellales</taxon>
        <taxon>Glomerellaceae</taxon>
        <taxon>Colletotrichum</taxon>
        <taxon>Colletotrichum spaethianum species complex</taxon>
    </lineage>
</organism>
<feature type="non-terminal residue" evidence="8">
    <location>
        <position position="1"/>
    </location>
</feature>
<sequence length="324" mass="36626">LSDAMDIDIDPSRPRKILAVSIFFLVLTWIAVPLRVYSKICLKREFIFDDKLLCLTQAIFTTYLVMSIMGVVHGQGRDATEITPEHRRIALQYFFSAELLYIITTILLKVCVGIFLLRIAIVPTHIWILRITLLVTFLFGTGYLILVGFQCRPISKFWDESPRSPSHCFKTSIVLGTTFTAAILNCIADCTFGLLPMFIVWSLHMRRKTKALVSILLSFASMYVIRHPVSTYASIATIIRAITIPSILSEGNFLRDTTYLAIWSAIEPGIGISAACAPALRPIARQINNRRYDAVIEEFIKANGVPERNHLEEHVQAASWKLYL</sequence>
<feature type="transmembrane region" description="Helical" evidence="6">
    <location>
        <begin position="169"/>
        <end position="199"/>
    </location>
</feature>
<feature type="transmembrane region" description="Helical" evidence="6">
    <location>
        <begin position="52"/>
        <end position="73"/>
    </location>
</feature>
<keyword evidence="4 6" id="KW-0472">Membrane</keyword>
<evidence type="ECO:0000259" key="7">
    <source>
        <dbReference type="Pfam" id="PF20684"/>
    </source>
</evidence>
<dbReference type="Pfam" id="PF20684">
    <property type="entry name" value="Fung_rhodopsin"/>
    <property type="match status" value="1"/>
</dbReference>
<evidence type="ECO:0000256" key="4">
    <source>
        <dbReference type="ARBA" id="ARBA00023136"/>
    </source>
</evidence>
<evidence type="ECO:0000313" key="8">
    <source>
        <dbReference type="EMBL" id="KZL74170.1"/>
    </source>
</evidence>
<dbReference type="Proteomes" id="UP000076552">
    <property type="component" value="Unassembled WGS sequence"/>
</dbReference>
<proteinExistence type="inferred from homology"/>
<keyword evidence="2 6" id="KW-0812">Transmembrane</keyword>
<dbReference type="InterPro" id="IPR052337">
    <property type="entry name" value="SAT4-like"/>
</dbReference>
<reference evidence="8 9" key="1">
    <citation type="submission" date="2015-06" db="EMBL/GenBank/DDBJ databases">
        <title>Survival trade-offs in plant roots during colonization by closely related pathogenic and mutualistic fungi.</title>
        <authorList>
            <person name="Hacquard S."/>
            <person name="Kracher B."/>
            <person name="Hiruma K."/>
            <person name="Weinman A."/>
            <person name="Muench P."/>
            <person name="Garrido Oter R."/>
            <person name="Ver Loren van Themaat E."/>
            <person name="Dallerey J.-F."/>
            <person name="Damm U."/>
            <person name="Henrissat B."/>
            <person name="Lespinet O."/>
            <person name="Thon M."/>
            <person name="Kemen E."/>
            <person name="McHardy A.C."/>
            <person name="Schulze-Lefert P."/>
            <person name="O'Connell R.J."/>
        </authorList>
    </citation>
    <scope>NUCLEOTIDE SEQUENCE [LARGE SCALE GENOMIC DNA]</scope>
    <source>
        <strain evidence="8 9">0861</strain>
    </source>
</reference>
<dbReference type="PANTHER" id="PTHR33048">
    <property type="entry name" value="PTH11-LIKE INTEGRAL MEMBRANE PROTEIN (AFU_ORTHOLOGUE AFUA_5G11245)"/>
    <property type="match status" value="1"/>
</dbReference>
<dbReference type="AlphaFoldDB" id="A0A166V4Y0"/>
<feature type="domain" description="Rhodopsin" evidence="7">
    <location>
        <begin position="34"/>
        <end position="285"/>
    </location>
</feature>
<evidence type="ECO:0000256" key="3">
    <source>
        <dbReference type="ARBA" id="ARBA00022989"/>
    </source>
</evidence>
<feature type="transmembrane region" description="Helical" evidence="6">
    <location>
        <begin position="93"/>
        <end position="116"/>
    </location>
</feature>
<protein>
    <submittedName>
        <fullName evidence="8">Integral membrane protein</fullName>
    </submittedName>
</protein>
<keyword evidence="3 6" id="KW-1133">Transmembrane helix</keyword>
<evidence type="ECO:0000256" key="1">
    <source>
        <dbReference type="ARBA" id="ARBA00004141"/>
    </source>
</evidence>
<dbReference type="EMBL" id="LFIV01000035">
    <property type="protein sequence ID" value="KZL74170.1"/>
    <property type="molecule type" value="Genomic_DNA"/>
</dbReference>
<comment type="subcellular location">
    <subcellularLocation>
        <location evidence="1">Membrane</location>
        <topology evidence="1">Multi-pass membrane protein</topology>
    </subcellularLocation>
</comment>
<name>A0A166V4Y0_9PEZI</name>
<dbReference type="InterPro" id="IPR049326">
    <property type="entry name" value="Rhodopsin_dom_fungi"/>
</dbReference>
<evidence type="ECO:0000256" key="5">
    <source>
        <dbReference type="ARBA" id="ARBA00038359"/>
    </source>
</evidence>
<feature type="transmembrane region" description="Helical" evidence="6">
    <location>
        <begin position="128"/>
        <end position="149"/>
    </location>
</feature>
<accession>A0A166V4Y0</accession>
<comment type="similarity">
    <text evidence="5">Belongs to the SAT4 family.</text>
</comment>
<comment type="caution">
    <text evidence="8">The sequence shown here is derived from an EMBL/GenBank/DDBJ whole genome shotgun (WGS) entry which is preliminary data.</text>
</comment>
<dbReference type="PANTHER" id="PTHR33048:SF96">
    <property type="entry name" value="INTEGRAL MEMBRANE PROTEIN"/>
    <property type="match status" value="1"/>
</dbReference>
<evidence type="ECO:0000313" key="9">
    <source>
        <dbReference type="Proteomes" id="UP000076552"/>
    </source>
</evidence>
<evidence type="ECO:0000256" key="6">
    <source>
        <dbReference type="SAM" id="Phobius"/>
    </source>
</evidence>
<evidence type="ECO:0000256" key="2">
    <source>
        <dbReference type="ARBA" id="ARBA00022692"/>
    </source>
</evidence>
<feature type="transmembrane region" description="Helical" evidence="6">
    <location>
        <begin position="17"/>
        <end position="37"/>
    </location>
</feature>
<dbReference type="STRING" id="708197.A0A166V4Y0"/>
<dbReference type="GO" id="GO:0016020">
    <property type="term" value="C:membrane"/>
    <property type="evidence" value="ECO:0007669"/>
    <property type="project" value="UniProtKB-SubCell"/>
</dbReference>
<gene>
    <name evidence="8" type="ORF">CT0861_01750</name>
</gene>